<sequence>MRSSRLMKIQKTEAPTNCDPKIQFASEDNKPYFFKIIVSPFTQKLNLRIPVEFVKKYGRHLSDIIYLSVPNSEQPWKVQLEKTDNKEMFLGKGWQDLMEFYNMMFGHFLLFRFDGGSQSQFHVIIFDKSATEIDYPMRKVSCAMKRKYDLKNKVVEEENEEDDISIEILDEFSPKLKQVKTTVSLDSSAIYDVECSSYKSKGNDKISVDMRQKRLKRKLDAFVSSYPHFKSIMYHSHVTYKYKLAVPSSHASIYFSSKCKEIILNGPNGKSYSVKVYVGKKITELLNGWKSFVLDNDLQVGDACIFELINKNSRSKNAYKVSIFRISS</sequence>
<dbReference type="InterPro" id="IPR003340">
    <property type="entry name" value="B3_DNA-bd"/>
</dbReference>
<comment type="subcellular location">
    <subcellularLocation>
        <location evidence="1">Nucleus</location>
    </subcellularLocation>
</comment>
<accession>A0A0J8B1X4</accession>
<dbReference type="InterPro" id="IPR015300">
    <property type="entry name" value="DNA-bd_pseudobarrel_sf"/>
</dbReference>
<dbReference type="PANTHER" id="PTHR31920">
    <property type="entry name" value="B3 DOMAIN-CONTAINING"/>
    <property type="match status" value="1"/>
</dbReference>
<dbReference type="GO" id="GO:0003677">
    <property type="term" value="F:DNA binding"/>
    <property type="evidence" value="ECO:0007669"/>
    <property type="project" value="UniProtKB-KW"/>
</dbReference>
<evidence type="ECO:0000256" key="4">
    <source>
        <dbReference type="ARBA" id="ARBA00023163"/>
    </source>
</evidence>
<proteinExistence type="predicted"/>
<keyword evidence="2" id="KW-0805">Transcription regulation</keyword>
<evidence type="ECO:0000313" key="8">
    <source>
        <dbReference type="Proteomes" id="UP000035740"/>
    </source>
</evidence>
<dbReference type="eggNOG" id="ENOG502S27N">
    <property type="taxonomic scope" value="Eukaryota"/>
</dbReference>
<dbReference type="EMBL" id="KQ090587">
    <property type="protein sequence ID" value="KMS95029.1"/>
    <property type="molecule type" value="Genomic_DNA"/>
</dbReference>
<evidence type="ECO:0000256" key="5">
    <source>
        <dbReference type="ARBA" id="ARBA00023242"/>
    </source>
</evidence>
<dbReference type="Proteomes" id="UP000035740">
    <property type="component" value="Unassembled WGS sequence"/>
</dbReference>
<dbReference type="Pfam" id="PF02362">
    <property type="entry name" value="B3"/>
    <property type="match status" value="2"/>
</dbReference>
<dbReference type="OrthoDB" id="1864528at2759"/>
<dbReference type="AlphaFoldDB" id="A0A0J8B1X4"/>
<name>A0A0J8B1X4_BETVV</name>
<dbReference type="Gramene" id="KMS95029">
    <property type="protein sequence ID" value="KMS95029"/>
    <property type="gene ID" value="BVRB_013090"/>
</dbReference>
<dbReference type="InterPro" id="IPR050655">
    <property type="entry name" value="Plant_B3_domain"/>
</dbReference>
<keyword evidence="4" id="KW-0804">Transcription</keyword>
<organism evidence="7 8">
    <name type="scientific">Beta vulgaris subsp. vulgaris</name>
    <name type="common">Beet</name>
    <dbReference type="NCBI Taxonomy" id="3555"/>
    <lineage>
        <taxon>Eukaryota</taxon>
        <taxon>Viridiplantae</taxon>
        <taxon>Streptophyta</taxon>
        <taxon>Embryophyta</taxon>
        <taxon>Tracheophyta</taxon>
        <taxon>Spermatophyta</taxon>
        <taxon>Magnoliopsida</taxon>
        <taxon>eudicotyledons</taxon>
        <taxon>Gunneridae</taxon>
        <taxon>Pentapetalae</taxon>
        <taxon>Caryophyllales</taxon>
        <taxon>Chenopodiaceae</taxon>
        <taxon>Betoideae</taxon>
        <taxon>Beta</taxon>
    </lineage>
</organism>
<keyword evidence="8" id="KW-1185">Reference proteome</keyword>
<dbReference type="PANTHER" id="PTHR31920:SF140">
    <property type="entry name" value="B3 DOMAIN-CONTAINING TRANSCRIPTION FACTOR VRN1-LIKE"/>
    <property type="match status" value="1"/>
</dbReference>
<evidence type="ECO:0000256" key="1">
    <source>
        <dbReference type="ARBA" id="ARBA00004123"/>
    </source>
</evidence>
<dbReference type="Gene3D" id="2.40.330.10">
    <property type="entry name" value="DNA-binding pseudobarrel domain"/>
    <property type="match status" value="2"/>
</dbReference>
<keyword evidence="3" id="KW-0238">DNA-binding</keyword>
<protein>
    <recommendedName>
        <fullName evidence="6">TF-B3 domain-containing protein</fullName>
    </recommendedName>
</protein>
<evidence type="ECO:0000259" key="6">
    <source>
        <dbReference type="PROSITE" id="PS50863"/>
    </source>
</evidence>
<dbReference type="KEGG" id="bvg:104884916"/>
<evidence type="ECO:0000313" key="7">
    <source>
        <dbReference type="EMBL" id="KMS95029.1"/>
    </source>
</evidence>
<feature type="domain" description="TF-B3" evidence="6">
    <location>
        <begin position="32"/>
        <end position="129"/>
    </location>
</feature>
<reference evidence="7 8" key="1">
    <citation type="journal article" date="2014" name="Nature">
        <title>The genome of the recently domesticated crop plant sugar beet (Beta vulgaris).</title>
        <authorList>
            <person name="Dohm J.C."/>
            <person name="Minoche A.E."/>
            <person name="Holtgrawe D."/>
            <person name="Capella-Gutierrez S."/>
            <person name="Zakrzewski F."/>
            <person name="Tafer H."/>
            <person name="Rupp O."/>
            <person name="Sorensen T.R."/>
            <person name="Stracke R."/>
            <person name="Reinhardt R."/>
            <person name="Goesmann A."/>
            <person name="Kraft T."/>
            <person name="Schulz B."/>
            <person name="Stadler P.F."/>
            <person name="Schmidt T."/>
            <person name="Gabaldon T."/>
            <person name="Lehrach H."/>
            <person name="Weisshaar B."/>
            <person name="Himmelbauer H."/>
        </authorList>
    </citation>
    <scope>NUCLEOTIDE SEQUENCE [LARGE SCALE GENOMIC DNA]</scope>
    <source>
        <tissue evidence="7">Taproot</tissue>
    </source>
</reference>
<dbReference type="SMART" id="SM01019">
    <property type="entry name" value="B3"/>
    <property type="match status" value="2"/>
</dbReference>
<dbReference type="CDD" id="cd10017">
    <property type="entry name" value="B3_DNA"/>
    <property type="match status" value="2"/>
</dbReference>
<dbReference type="OMA" id="HEGKLMI"/>
<keyword evidence="5" id="KW-0539">Nucleus</keyword>
<dbReference type="PROSITE" id="PS50863">
    <property type="entry name" value="B3"/>
    <property type="match status" value="2"/>
</dbReference>
<evidence type="ECO:0000256" key="2">
    <source>
        <dbReference type="ARBA" id="ARBA00023015"/>
    </source>
</evidence>
<dbReference type="GO" id="GO:0005634">
    <property type="term" value="C:nucleus"/>
    <property type="evidence" value="ECO:0007669"/>
    <property type="project" value="UniProtKB-SubCell"/>
</dbReference>
<feature type="domain" description="TF-B3" evidence="6">
    <location>
        <begin position="229"/>
        <end position="327"/>
    </location>
</feature>
<evidence type="ECO:0000256" key="3">
    <source>
        <dbReference type="ARBA" id="ARBA00023125"/>
    </source>
</evidence>
<dbReference type="SUPFAM" id="SSF101936">
    <property type="entry name" value="DNA-binding pseudobarrel domain"/>
    <property type="match status" value="2"/>
</dbReference>
<gene>
    <name evidence="7" type="ORF">BVRB_013090</name>
</gene>